<comment type="caution">
    <text evidence="1">The sequence shown here is derived from an EMBL/GenBank/DDBJ whole genome shotgun (WGS) entry which is preliminary data.</text>
</comment>
<gene>
    <name evidence="1" type="ORF">ACFOMG_11035</name>
</gene>
<proteinExistence type="predicted"/>
<evidence type="ECO:0000313" key="1">
    <source>
        <dbReference type="EMBL" id="MFC3680629.1"/>
    </source>
</evidence>
<sequence>MTSVTLNEVELIANPPRQVREWGSRLIASYRLSVEFDDELHEFIWVLAGENPDSPCTEYDNDFDEFLVTICKGDTFSKCKRFVGEIQEKFSLAVHFFHTRDKAIETKLPIKVVR</sequence>
<protein>
    <recommendedName>
        <fullName evidence="3">Integron gene cassette protein</fullName>
    </recommendedName>
</protein>
<dbReference type="EMBL" id="JBHRYB010000011">
    <property type="protein sequence ID" value="MFC3680629.1"/>
    <property type="molecule type" value="Genomic_DNA"/>
</dbReference>
<organism evidence="1 2">
    <name type="scientific">Bacterioplanoides pacificum</name>
    <dbReference type="NCBI Taxonomy" id="1171596"/>
    <lineage>
        <taxon>Bacteria</taxon>
        <taxon>Pseudomonadati</taxon>
        <taxon>Pseudomonadota</taxon>
        <taxon>Gammaproteobacteria</taxon>
        <taxon>Oceanospirillales</taxon>
        <taxon>Oceanospirillaceae</taxon>
        <taxon>Bacterioplanoides</taxon>
    </lineage>
</organism>
<evidence type="ECO:0000313" key="2">
    <source>
        <dbReference type="Proteomes" id="UP001595722"/>
    </source>
</evidence>
<evidence type="ECO:0008006" key="3">
    <source>
        <dbReference type="Google" id="ProtNLM"/>
    </source>
</evidence>
<keyword evidence="2" id="KW-1185">Reference proteome</keyword>
<reference evidence="2" key="1">
    <citation type="journal article" date="2019" name="Int. J. Syst. Evol. Microbiol.">
        <title>The Global Catalogue of Microorganisms (GCM) 10K type strain sequencing project: providing services to taxonomists for standard genome sequencing and annotation.</title>
        <authorList>
            <consortium name="The Broad Institute Genomics Platform"/>
            <consortium name="The Broad Institute Genome Sequencing Center for Infectious Disease"/>
            <person name="Wu L."/>
            <person name="Ma J."/>
        </authorList>
    </citation>
    <scope>NUCLEOTIDE SEQUENCE [LARGE SCALE GENOMIC DNA]</scope>
    <source>
        <strain evidence="2">KCTC 42424</strain>
    </source>
</reference>
<accession>A0ABV7VTW1</accession>
<dbReference type="Proteomes" id="UP001595722">
    <property type="component" value="Unassembled WGS sequence"/>
</dbReference>
<dbReference type="RefSeq" id="WP_376866643.1">
    <property type="nucleotide sequence ID" value="NZ_JBHRYB010000011.1"/>
</dbReference>
<name>A0ABV7VTW1_9GAMM</name>